<organism evidence="1 2">
    <name type="scientific">Eilatimonas milleporae</name>
    <dbReference type="NCBI Taxonomy" id="911205"/>
    <lineage>
        <taxon>Bacteria</taxon>
        <taxon>Pseudomonadati</taxon>
        <taxon>Pseudomonadota</taxon>
        <taxon>Alphaproteobacteria</taxon>
        <taxon>Kordiimonadales</taxon>
        <taxon>Kordiimonadaceae</taxon>
        <taxon>Eilatimonas</taxon>
    </lineage>
</organism>
<dbReference type="EMBL" id="REFR01000012">
    <property type="protein sequence ID" value="RMB04984.1"/>
    <property type="molecule type" value="Genomic_DNA"/>
</dbReference>
<evidence type="ECO:0000313" key="2">
    <source>
        <dbReference type="Proteomes" id="UP000271227"/>
    </source>
</evidence>
<comment type="caution">
    <text evidence="1">The sequence shown here is derived from an EMBL/GenBank/DDBJ whole genome shotgun (WGS) entry which is preliminary data.</text>
</comment>
<reference evidence="1 2" key="1">
    <citation type="submission" date="2018-10" db="EMBL/GenBank/DDBJ databases">
        <title>Genomic Encyclopedia of Archaeal and Bacterial Type Strains, Phase II (KMG-II): from individual species to whole genera.</title>
        <authorList>
            <person name="Goeker M."/>
        </authorList>
    </citation>
    <scope>NUCLEOTIDE SEQUENCE [LARGE SCALE GENOMIC DNA]</scope>
    <source>
        <strain evidence="1 2">DSM 25217</strain>
    </source>
</reference>
<protein>
    <submittedName>
        <fullName evidence="1">Uncharacterized protein</fullName>
    </submittedName>
</protein>
<dbReference type="Proteomes" id="UP000271227">
    <property type="component" value="Unassembled WGS sequence"/>
</dbReference>
<sequence length="84" mass="9703">MRYRHPDKTIHPQGIGKLPAIPAGDLKVGDILSWNNAPDACTITRIVRETEKSIWIIERERKTGKDYKRRLPKKRLVAARRSSQ</sequence>
<gene>
    <name evidence="1" type="ORF">BXY39_2559</name>
</gene>
<name>A0A3M0C584_9PROT</name>
<dbReference type="AlphaFoldDB" id="A0A3M0C584"/>
<dbReference type="InParanoid" id="A0A3M0C584"/>
<evidence type="ECO:0000313" key="1">
    <source>
        <dbReference type="EMBL" id="RMB04984.1"/>
    </source>
</evidence>
<proteinExistence type="predicted"/>
<keyword evidence="2" id="KW-1185">Reference proteome</keyword>
<accession>A0A3M0C584</accession>